<dbReference type="EMBL" id="JAVFWL010000004">
    <property type="protein sequence ID" value="KAK6751944.1"/>
    <property type="molecule type" value="Genomic_DNA"/>
</dbReference>
<accession>A0ABR1DNC6</accession>
<gene>
    <name evidence="1" type="primary">Necator_chrIV.g16686</name>
    <name evidence="1" type="ORF">RB195_003389</name>
</gene>
<name>A0ABR1DNC6_NECAM</name>
<reference evidence="1 2" key="1">
    <citation type="submission" date="2023-08" db="EMBL/GenBank/DDBJ databases">
        <title>A Necator americanus chromosomal reference genome.</title>
        <authorList>
            <person name="Ilik V."/>
            <person name="Petrzelkova K.J."/>
            <person name="Pardy F."/>
            <person name="Fuh T."/>
            <person name="Niatou-Singa F.S."/>
            <person name="Gouil Q."/>
            <person name="Baker L."/>
            <person name="Ritchie M.E."/>
            <person name="Jex A.R."/>
            <person name="Gazzola D."/>
            <person name="Li H."/>
            <person name="Toshio Fujiwara R."/>
            <person name="Zhan B."/>
            <person name="Aroian R.V."/>
            <person name="Pafco B."/>
            <person name="Schwarz E.M."/>
        </authorList>
    </citation>
    <scope>NUCLEOTIDE SEQUENCE [LARGE SCALE GENOMIC DNA]</scope>
    <source>
        <strain evidence="1 2">Aroian</strain>
        <tissue evidence="1">Whole animal</tissue>
    </source>
</reference>
<keyword evidence="2" id="KW-1185">Reference proteome</keyword>
<comment type="caution">
    <text evidence="1">The sequence shown here is derived from an EMBL/GenBank/DDBJ whole genome shotgun (WGS) entry which is preliminary data.</text>
</comment>
<proteinExistence type="predicted"/>
<evidence type="ECO:0000313" key="2">
    <source>
        <dbReference type="Proteomes" id="UP001303046"/>
    </source>
</evidence>
<sequence>MTQSSRQERLEEDGTLAQKGVCSDRQAMNECEHRMITMGLSGTSWSAKNKMGRLACVGIWRSMDSNRCY</sequence>
<dbReference type="Proteomes" id="UP001303046">
    <property type="component" value="Unassembled WGS sequence"/>
</dbReference>
<organism evidence="1 2">
    <name type="scientific">Necator americanus</name>
    <name type="common">Human hookworm</name>
    <dbReference type="NCBI Taxonomy" id="51031"/>
    <lineage>
        <taxon>Eukaryota</taxon>
        <taxon>Metazoa</taxon>
        <taxon>Ecdysozoa</taxon>
        <taxon>Nematoda</taxon>
        <taxon>Chromadorea</taxon>
        <taxon>Rhabditida</taxon>
        <taxon>Rhabditina</taxon>
        <taxon>Rhabditomorpha</taxon>
        <taxon>Strongyloidea</taxon>
        <taxon>Ancylostomatidae</taxon>
        <taxon>Bunostominae</taxon>
        <taxon>Necator</taxon>
    </lineage>
</organism>
<protein>
    <submittedName>
        <fullName evidence="1">Uncharacterized protein</fullName>
    </submittedName>
</protein>
<evidence type="ECO:0000313" key="1">
    <source>
        <dbReference type="EMBL" id="KAK6751944.1"/>
    </source>
</evidence>